<protein>
    <submittedName>
        <fullName evidence="2">Uncharacterized protein</fullName>
    </submittedName>
</protein>
<dbReference type="STRING" id="2018661.A0A2A2J5L4"/>
<evidence type="ECO:0000313" key="3">
    <source>
        <dbReference type="Proteomes" id="UP000218231"/>
    </source>
</evidence>
<evidence type="ECO:0000313" key="2">
    <source>
        <dbReference type="EMBL" id="PAV56899.1"/>
    </source>
</evidence>
<keyword evidence="1" id="KW-1133">Transmembrane helix</keyword>
<dbReference type="EMBL" id="LIAE01010673">
    <property type="protein sequence ID" value="PAV56899.1"/>
    <property type="molecule type" value="Genomic_DNA"/>
</dbReference>
<proteinExistence type="predicted"/>
<gene>
    <name evidence="2" type="ORF">WR25_20693</name>
</gene>
<keyword evidence="3" id="KW-1185">Reference proteome</keyword>
<dbReference type="InterPro" id="IPR042097">
    <property type="entry name" value="Aminopeptidase_N-like_N_sf"/>
</dbReference>
<name>A0A2A2J5L4_9BILA</name>
<dbReference type="OrthoDB" id="5838294at2759"/>
<comment type="caution">
    <text evidence="2">The sequence shown here is derived from an EMBL/GenBank/DDBJ whole genome shotgun (WGS) entry which is preliminary data.</text>
</comment>
<accession>A0A2A2J5L4</accession>
<feature type="transmembrane region" description="Helical" evidence="1">
    <location>
        <begin position="12"/>
        <end position="35"/>
    </location>
</feature>
<reference evidence="2 3" key="1">
    <citation type="journal article" date="2017" name="Curr. Biol.">
        <title>Genome architecture and evolution of a unichromosomal asexual nematode.</title>
        <authorList>
            <person name="Fradin H."/>
            <person name="Zegar C."/>
            <person name="Gutwein M."/>
            <person name="Lucas J."/>
            <person name="Kovtun M."/>
            <person name="Corcoran D."/>
            <person name="Baugh L.R."/>
            <person name="Kiontke K."/>
            <person name="Gunsalus K."/>
            <person name="Fitch D.H."/>
            <person name="Piano F."/>
        </authorList>
    </citation>
    <scope>NUCLEOTIDE SEQUENCE [LARGE SCALE GENOMIC DNA]</scope>
    <source>
        <strain evidence="2">PF1309</strain>
    </source>
</reference>
<evidence type="ECO:0000256" key="1">
    <source>
        <dbReference type="SAM" id="Phobius"/>
    </source>
</evidence>
<keyword evidence="1" id="KW-0472">Membrane</keyword>
<dbReference type="Proteomes" id="UP000218231">
    <property type="component" value="Unassembled WGS sequence"/>
</dbReference>
<sequence>MQHQTRCNARFYFTWLTCTAVCSLFYALIVFLALANKEILPNDTIPSAIPYIAIPSLYNVTLNFNTTETKGNLTYTGIVLMHFTPITQVDRLFVNKGSQLKITMAYLIDPMKRYPVKIAAYDANYEIQAFICPFNLTMQQNYTLGMEFIDVIVLPSITTVHRPGISLVNEDEAIQDVEARDDYPSKDYQKM</sequence>
<organism evidence="2 3">
    <name type="scientific">Diploscapter pachys</name>
    <dbReference type="NCBI Taxonomy" id="2018661"/>
    <lineage>
        <taxon>Eukaryota</taxon>
        <taxon>Metazoa</taxon>
        <taxon>Ecdysozoa</taxon>
        <taxon>Nematoda</taxon>
        <taxon>Chromadorea</taxon>
        <taxon>Rhabditida</taxon>
        <taxon>Rhabditina</taxon>
        <taxon>Rhabditomorpha</taxon>
        <taxon>Rhabditoidea</taxon>
        <taxon>Rhabditidae</taxon>
        <taxon>Diploscapter</taxon>
    </lineage>
</organism>
<dbReference type="Gene3D" id="2.60.40.1730">
    <property type="entry name" value="tricorn interacting facor f3 domain"/>
    <property type="match status" value="1"/>
</dbReference>
<dbReference type="AlphaFoldDB" id="A0A2A2J5L4"/>
<keyword evidence="1" id="KW-0812">Transmembrane</keyword>